<accession>A0A1M5VRH4</accession>
<sequence length="47" mass="5500">MFIKYCQVFQCMCSEVKDIIKGYDVVCSGECYNCNECKDLTKEETEE</sequence>
<evidence type="ECO:0000313" key="1">
    <source>
        <dbReference type="EMBL" id="SHH77866.1"/>
    </source>
</evidence>
<name>A0A1M5VRH4_9CLOT</name>
<reference evidence="1 2" key="1">
    <citation type="submission" date="2016-11" db="EMBL/GenBank/DDBJ databases">
        <authorList>
            <person name="Jaros S."/>
            <person name="Januszkiewicz K."/>
            <person name="Wedrychowicz H."/>
        </authorList>
    </citation>
    <scope>NUCLEOTIDE SEQUENCE [LARGE SCALE GENOMIC DNA]</scope>
    <source>
        <strain evidence="1 2">DSM 6191</strain>
    </source>
</reference>
<dbReference type="EMBL" id="FQXU01000004">
    <property type="protein sequence ID" value="SHH77866.1"/>
    <property type="molecule type" value="Genomic_DNA"/>
</dbReference>
<organism evidence="1 2">
    <name type="scientific">Clostridium intestinale DSM 6191</name>
    <dbReference type="NCBI Taxonomy" id="1121320"/>
    <lineage>
        <taxon>Bacteria</taxon>
        <taxon>Bacillati</taxon>
        <taxon>Bacillota</taxon>
        <taxon>Clostridia</taxon>
        <taxon>Eubacteriales</taxon>
        <taxon>Clostridiaceae</taxon>
        <taxon>Clostridium</taxon>
    </lineage>
</organism>
<protein>
    <submittedName>
        <fullName evidence="1">Uncharacterized protein</fullName>
    </submittedName>
</protein>
<gene>
    <name evidence="1" type="ORF">SAMN02745941_00757</name>
</gene>
<dbReference type="AlphaFoldDB" id="A0A1M5VRH4"/>
<evidence type="ECO:0000313" key="2">
    <source>
        <dbReference type="Proteomes" id="UP000184241"/>
    </source>
</evidence>
<proteinExistence type="predicted"/>
<dbReference type="Proteomes" id="UP000184241">
    <property type="component" value="Unassembled WGS sequence"/>
</dbReference>
<dbReference type="RefSeq" id="WP_175550846.1">
    <property type="nucleotide sequence ID" value="NZ_FQXU01000004.1"/>
</dbReference>